<comment type="catalytic activity">
    <reaction evidence="1">
        <text>O-phospho-L-threonyl-[protein] + H2O = L-threonyl-[protein] + phosphate</text>
        <dbReference type="Rhea" id="RHEA:47004"/>
        <dbReference type="Rhea" id="RHEA-COMP:11060"/>
        <dbReference type="Rhea" id="RHEA-COMP:11605"/>
        <dbReference type="ChEBI" id="CHEBI:15377"/>
        <dbReference type="ChEBI" id="CHEBI:30013"/>
        <dbReference type="ChEBI" id="CHEBI:43474"/>
        <dbReference type="ChEBI" id="CHEBI:61977"/>
        <dbReference type="EC" id="3.1.3.16"/>
    </reaction>
</comment>
<gene>
    <name evidence="4" type="ORF">NE237_017912</name>
</gene>
<dbReference type="GO" id="GO:0004722">
    <property type="term" value="F:protein serine/threonine phosphatase activity"/>
    <property type="evidence" value="ECO:0007669"/>
    <property type="project" value="UniProtKB-EC"/>
</dbReference>
<dbReference type="OrthoDB" id="60843at2759"/>
<dbReference type="InterPro" id="IPR016140">
    <property type="entry name" value="Bifunc_inhib/LTP/seed_store"/>
</dbReference>
<keyword evidence="1" id="KW-0378">Hydrolase</keyword>
<comment type="catalytic activity">
    <reaction evidence="1">
        <text>O-phospho-L-seryl-[protein] + H2O = L-seryl-[protein] + phosphate</text>
        <dbReference type="Rhea" id="RHEA:20629"/>
        <dbReference type="Rhea" id="RHEA-COMP:9863"/>
        <dbReference type="Rhea" id="RHEA-COMP:11604"/>
        <dbReference type="ChEBI" id="CHEBI:15377"/>
        <dbReference type="ChEBI" id="CHEBI:29999"/>
        <dbReference type="ChEBI" id="CHEBI:43474"/>
        <dbReference type="ChEBI" id="CHEBI:83421"/>
        <dbReference type="EC" id="3.1.3.16"/>
    </reaction>
</comment>
<dbReference type="SUPFAM" id="SSF47699">
    <property type="entry name" value="Bifunctional inhibitor/lipid-transfer protein/seed storage 2S albumin"/>
    <property type="match status" value="1"/>
</dbReference>
<dbReference type="Gene3D" id="1.10.110.10">
    <property type="entry name" value="Plant lipid-transfer and hydrophobic proteins"/>
    <property type="match status" value="1"/>
</dbReference>
<feature type="signal peptide" evidence="2">
    <location>
        <begin position="1"/>
        <end position="21"/>
    </location>
</feature>
<dbReference type="PROSITE" id="PS51746">
    <property type="entry name" value="PPM_2"/>
    <property type="match status" value="1"/>
</dbReference>
<keyword evidence="5" id="KW-1185">Reference proteome</keyword>
<sequence>MRKVWLVVGVLMMCAVAGVESAHAPSPAADCSTVVLNMSDCFSFMSSGSKESKPQSTCCSGLKTNTECLNDALSNDAQFGVGLDMTKALTLPSAYGVSIPSVSNCREMASSRGVLFLSSGTAMLPHPSKALTGGEDAFFVAHNWLGVADGVGQWSLKGINAGIYARELMDGCAKMVSEFQGDHRIKPEEILIRSAAEAYSFGSSTVLVAYFNGQALNVANIGDSGFIIIRNGSVLRRSSPMLHGFNFPFQIGRGDDPSKLIEGYKIDLEEGDVVITATDGLFDNLYEQEIETIVSKSLEANLKTKEIAGFLASRAQEVGMSASLMSPFADAARAAGYKGETGGKLDDVTVIVSFVQRSPNFHSE</sequence>
<dbReference type="SMART" id="SM00332">
    <property type="entry name" value="PP2Cc"/>
    <property type="match status" value="1"/>
</dbReference>
<name>A0A9Q0K8X7_9MAGN</name>
<keyword evidence="1" id="KW-0904">Protein phosphatase</keyword>
<dbReference type="AlphaFoldDB" id="A0A9Q0K8X7"/>
<dbReference type="SMART" id="SM00331">
    <property type="entry name" value="PP2C_SIG"/>
    <property type="match status" value="1"/>
</dbReference>
<dbReference type="InterPro" id="IPR036312">
    <property type="entry name" value="Bifun_inhib/LTP/seed_sf"/>
</dbReference>
<protein>
    <recommendedName>
        <fullName evidence="1">Protein phosphatase</fullName>
        <ecNumber evidence="1">3.1.3.16</ecNumber>
    </recommendedName>
</protein>
<comment type="caution">
    <text evidence="4">The sequence shown here is derived from an EMBL/GenBank/DDBJ whole genome shotgun (WGS) entry which is preliminary data.</text>
</comment>
<dbReference type="GO" id="GO:0046872">
    <property type="term" value="F:metal ion binding"/>
    <property type="evidence" value="ECO:0007669"/>
    <property type="project" value="UniProtKB-UniRule"/>
</dbReference>
<dbReference type="SUPFAM" id="SSF81606">
    <property type="entry name" value="PP2C-like"/>
    <property type="match status" value="1"/>
</dbReference>
<dbReference type="InterPro" id="IPR039123">
    <property type="entry name" value="PPTC7"/>
</dbReference>
<comment type="cofactor">
    <cofactor evidence="1">
        <name>Mn(2+)</name>
        <dbReference type="ChEBI" id="CHEBI:29035"/>
    </cofactor>
</comment>
<dbReference type="EC" id="3.1.3.16" evidence="1"/>
<proteinExistence type="inferred from homology"/>
<evidence type="ECO:0000256" key="2">
    <source>
        <dbReference type="SAM" id="SignalP"/>
    </source>
</evidence>
<evidence type="ECO:0000313" key="5">
    <source>
        <dbReference type="Proteomes" id="UP001141806"/>
    </source>
</evidence>
<comment type="cofactor">
    <cofactor evidence="1">
        <name>Mg(2+)</name>
        <dbReference type="ChEBI" id="CHEBI:18420"/>
    </cofactor>
</comment>
<dbReference type="InterPro" id="IPR036457">
    <property type="entry name" value="PPM-type-like_dom_sf"/>
</dbReference>
<dbReference type="PANTHER" id="PTHR12320">
    <property type="entry name" value="PROTEIN PHOSPHATASE 2C"/>
    <property type="match status" value="1"/>
</dbReference>
<keyword evidence="2" id="KW-0732">Signal</keyword>
<evidence type="ECO:0000256" key="1">
    <source>
        <dbReference type="RuleBase" id="RU366020"/>
    </source>
</evidence>
<dbReference type="PANTHER" id="PTHR12320:SF1">
    <property type="entry name" value="PROTEIN PHOSPHATASE PTC7 HOMOLOG"/>
    <property type="match status" value="1"/>
</dbReference>
<dbReference type="Proteomes" id="UP001141806">
    <property type="component" value="Unassembled WGS sequence"/>
</dbReference>
<evidence type="ECO:0000313" key="4">
    <source>
        <dbReference type="EMBL" id="KAJ4966063.1"/>
    </source>
</evidence>
<keyword evidence="1" id="KW-0460">Magnesium</keyword>
<reference evidence="4" key="1">
    <citation type="journal article" date="2023" name="Plant J.">
        <title>The genome of the king protea, Protea cynaroides.</title>
        <authorList>
            <person name="Chang J."/>
            <person name="Duong T.A."/>
            <person name="Schoeman C."/>
            <person name="Ma X."/>
            <person name="Roodt D."/>
            <person name="Barker N."/>
            <person name="Li Z."/>
            <person name="Van de Peer Y."/>
            <person name="Mizrachi E."/>
        </authorList>
    </citation>
    <scope>NUCLEOTIDE SEQUENCE</scope>
    <source>
        <tissue evidence="4">Young leaves</tissue>
    </source>
</reference>
<keyword evidence="1" id="KW-0479">Metal-binding</keyword>
<comment type="similarity">
    <text evidence="1">Belongs to the PP2C family.</text>
</comment>
<feature type="chain" id="PRO_5040109187" description="Protein phosphatase" evidence="2">
    <location>
        <begin position="22"/>
        <end position="364"/>
    </location>
</feature>
<dbReference type="Gene3D" id="3.60.40.10">
    <property type="entry name" value="PPM-type phosphatase domain"/>
    <property type="match status" value="2"/>
</dbReference>
<accession>A0A9Q0K8X7</accession>
<dbReference type="EMBL" id="JAMYWD010000007">
    <property type="protein sequence ID" value="KAJ4966063.1"/>
    <property type="molecule type" value="Genomic_DNA"/>
</dbReference>
<dbReference type="Pfam" id="PF14368">
    <property type="entry name" value="LTP_2"/>
    <property type="match status" value="1"/>
</dbReference>
<dbReference type="CDD" id="cd00010">
    <property type="entry name" value="AAI_LTSS"/>
    <property type="match status" value="1"/>
</dbReference>
<dbReference type="InterPro" id="IPR001932">
    <property type="entry name" value="PPM-type_phosphatase-like_dom"/>
</dbReference>
<feature type="domain" description="PPM-type phosphatase" evidence="3">
    <location>
        <begin position="121"/>
        <end position="355"/>
    </location>
</feature>
<evidence type="ECO:0000259" key="3">
    <source>
        <dbReference type="PROSITE" id="PS51746"/>
    </source>
</evidence>
<organism evidence="4 5">
    <name type="scientific">Protea cynaroides</name>
    <dbReference type="NCBI Taxonomy" id="273540"/>
    <lineage>
        <taxon>Eukaryota</taxon>
        <taxon>Viridiplantae</taxon>
        <taxon>Streptophyta</taxon>
        <taxon>Embryophyta</taxon>
        <taxon>Tracheophyta</taxon>
        <taxon>Spermatophyta</taxon>
        <taxon>Magnoliopsida</taxon>
        <taxon>Proteales</taxon>
        <taxon>Proteaceae</taxon>
        <taxon>Protea</taxon>
    </lineage>
</organism>
<keyword evidence="1" id="KW-0464">Manganese</keyword>